<evidence type="ECO:0000313" key="1">
    <source>
        <dbReference type="EMBL" id="GMH47747.1"/>
    </source>
</evidence>
<proteinExistence type="predicted"/>
<evidence type="ECO:0000313" key="2">
    <source>
        <dbReference type="Proteomes" id="UP001165082"/>
    </source>
</evidence>
<evidence type="ECO:0008006" key="3">
    <source>
        <dbReference type="Google" id="ProtNLM"/>
    </source>
</evidence>
<dbReference type="Proteomes" id="UP001165082">
    <property type="component" value="Unassembled WGS sequence"/>
</dbReference>
<reference evidence="1" key="1">
    <citation type="submission" date="2022-07" db="EMBL/GenBank/DDBJ databases">
        <title>Genome analysis of Parmales, a sister group of diatoms, reveals the evolutionary specialization of diatoms from phago-mixotrophs to photoautotrophs.</title>
        <authorList>
            <person name="Ban H."/>
            <person name="Sato S."/>
            <person name="Yoshikawa S."/>
            <person name="Kazumasa Y."/>
            <person name="Nakamura Y."/>
            <person name="Ichinomiya M."/>
            <person name="Saitoh K."/>
            <person name="Sato N."/>
            <person name="Blanc-Mathieu R."/>
            <person name="Endo H."/>
            <person name="Kuwata A."/>
            <person name="Ogata H."/>
        </authorList>
    </citation>
    <scope>NUCLEOTIDE SEQUENCE</scope>
</reference>
<dbReference type="EMBL" id="BRXZ01004380">
    <property type="protein sequence ID" value="GMH47747.1"/>
    <property type="molecule type" value="Genomic_DNA"/>
</dbReference>
<dbReference type="AlphaFoldDB" id="A0A9W7DMJ0"/>
<comment type="caution">
    <text evidence="1">The sequence shown here is derived from an EMBL/GenBank/DDBJ whole genome shotgun (WGS) entry which is preliminary data.</text>
</comment>
<sequence>MTELPCAVVLCMSPGRCGTNYLQQLLAVSTGTHSLHEPDPNLACSDCSDAFRAVGAIPEKVAAMLGSLPQGMTTYAETNHCLLHRNWKELIEILVEHIPGRKLGVVVLRRREEDVVSSRLRLGHGTKYTKGGRVHFRGEGWIYYPKERLGPIETADPMQIVCGYVVSVRKNVSEFLRGMW</sequence>
<dbReference type="SUPFAM" id="SSF52540">
    <property type="entry name" value="P-loop containing nucleoside triphosphate hydrolases"/>
    <property type="match status" value="1"/>
</dbReference>
<organism evidence="1 2">
    <name type="scientific">Triparma retinervis</name>
    <dbReference type="NCBI Taxonomy" id="2557542"/>
    <lineage>
        <taxon>Eukaryota</taxon>
        <taxon>Sar</taxon>
        <taxon>Stramenopiles</taxon>
        <taxon>Ochrophyta</taxon>
        <taxon>Bolidophyceae</taxon>
        <taxon>Parmales</taxon>
        <taxon>Triparmaceae</taxon>
        <taxon>Triparma</taxon>
    </lineage>
</organism>
<name>A0A9W7DMJ0_9STRA</name>
<accession>A0A9W7DMJ0</accession>
<protein>
    <recommendedName>
        <fullName evidence="3">Sulfotransferase</fullName>
    </recommendedName>
</protein>
<dbReference type="OrthoDB" id="10464533at2759"/>
<keyword evidence="2" id="KW-1185">Reference proteome</keyword>
<dbReference type="InterPro" id="IPR027417">
    <property type="entry name" value="P-loop_NTPase"/>
</dbReference>
<gene>
    <name evidence="1" type="ORF">TrRE_jg3699</name>
</gene>